<comment type="caution">
    <text evidence="1">The sequence shown here is derived from an EMBL/GenBank/DDBJ whole genome shotgun (WGS) entry which is preliminary data.</text>
</comment>
<evidence type="ECO:0000313" key="1">
    <source>
        <dbReference type="EMBL" id="KAJ8932106.1"/>
    </source>
</evidence>
<sequence length="60" mass="6821">MIYSGGSYNQNDDLTNNNKVILVQLNYKGKKIELIGVYRSPLSCVMEFIEGLTVFFLNQS</sequence>
<protein>
    <submittedName>
        <fullName evidence="1">Uncharacterized protein</fullName>
    </submittedName>
</protein>
<name>A0AAV8X0Q9_9CUCU</name>
<reference evidence="1" key="1">
    <citation type="journal article" date="2023" name="Insect Mol. Biol.">
        <title>Genome sequencing provides insights into the evolution of gene families encoding plant cell wall-degrading enzymes in longhorned beetles.</title>
        <authorList>
            <person name="Shin N.R."/>
            <person name="Okamura Y."/>
            <person name="Kirsch R."/>
            <person name="Pauchet Y."/>
        </authorList>
    </citation>
    <scope>NUCLEOTIDE SEQUENCE</scope>
    <source>
        <strain evidence="1">AMC_N1</strain>
    </source>
</reference>
<accession>A0AAV8X0Q9</accession>
<organism evidence="1 2">
    <name type="scientific">Aromia moschata</name>
    <dbReference type="NCBI Taxonomy" id="1265417"/>
    <lineage>
        <taxon>Eukaryota</taxon>
        <taxon>Metazoa</taxon>
        <taxon>Ecdysozoa</taxon>
        <taxon>Arthropoda</taxon>
        <taxon>Hexapoda</taxon>
        <taxon>Insecta</taxon>
        <taxon>Pterygota</taxon>
        <taxon>Neoptera</taxon>
        <taxon>Endopterygota</taxon>
        <taxon>Coleoptera</taxon>
        <taxon>Polyphaga</taxon>
        <taxon>Cucujiformia</taxon>
        <taxon>Chrysomeloidea</taxon>
        <taxon>Cerambycidae</taxon>
        <taxon>Cerambycinae</taxon>
        <taxon>Callichromatini</taxon>
        <taxon>Aromia</taxon>
    </lineage>
</organism>
<evidence type="ECO:0000313" key="2">
    <source>
        <dbReference type="Proteomes" id="UP001162162"/>
    </source>
</evidence>
<dbReference type="Proteomes" id="UP001162162">
    <property type="component" value="Unassembled WGS sequence"/>
</dbReference>
<proteinExistence type="predicted"/>
<keyword evidence="2" id="KW-1185">Reference proteome</keyword>
<gene>
    <name evidence="1" type="ORF">NQ318_022243</name>
</gene>
<dbReference type="AlphaFoldDB" id="A0AAV8X0Q9"/>
<dbReference type="EMBL" id="JAPWTK010001596">
    <property type="protein sequence ID" value="KAJ8932106.1"/>
    <property type="molecule type" value="Genomic_DNA"/>
</dbReference>